<evidence type="ECO:0000313" key="2">
    <source>
        <dbReference type="Proteomes" id="UP000684084"/>
    </source>
</evidence>
<comment type="caution">
    <text evidence="1">The sequence shown here is derived from an EMBL/GenBank/DDBJ whole genome shotgun (WGS) entry which is preliminary data.</text>
</comment>
<gene>
    <name evidence="1" type="ORF">CHRIB12_LOCUS1677</name>
</gene>
<proteinExistence type="predicted"/>
<dbReference type="AlphaFoldDB" id="A0A916E036"/>
<organism evidence="1 2">
    <name type="scientific">Rhizophagus irregularis</name>
    <dbReference type="NCBI Taxonomy" id="588596"/>
    <lineage>
        <taxon>Eukaryota</taxon>
        <taxon>Fungi</taxon>
        <taxon>Fungi incertae sedis</taxon>
        <taxon>Mucoromycota</taxon>
        <taxon>Glomeromycotina</taxon>
        <taxon>Glomeromycetes</taxon>
        <taxon>Glomerales</taxon>
        <taxon>Glomeraceae</taxon>
        <taxon>Rhizophagus</taxon>
    </lineage>
</organism>
<reference evidence="1" key="1">
    <citation type="submission" date="2020-05" db="EMBL/GenBank/DDBJ databases">
        <authorList>
            <person name="Rincon C."/>
            <person name="Sanders R I."/>
            <person name="Robbins C."/>
            <person name="Chaturvedi A."/>
        </authorList>
    </citation>
    <scope>NUCLEOTIDE SEQUENCE</scope>
    <source>
        <strain evidence="1">CHB12</strain>
    </source>
</reference>
<dbReference type="Proteomes" id="UP000684084">
    <property type="component" value="Unassembled WGS sequence"/>
</dbReference>
<protein>
    <submittedName>
        <fullName evidence="1">Uncharacterized protein</fullName>
    </submittedName>
</protein>
<sequence>MESKLYLEVLKNLEHLFETKENYDVIIYAGEEQNQKKMVNISLRSLIFCHIPLKLFSGIYIVAKLI</sequence>
<dbReference type="EMBL" id="CAGKOT010000002">
    <property type="protein sequence ID" value="CAB5312852.1"/>
    <property type="molecule type" value="Genomic_DNA"/>
</dbReference>
<name>A0A916E036_9GLOM</name>
<dbReference type="OrthoDB" id="2324894at2759"/>
<evidence type="ECO:0000313" key="1">
    <source>
        <dbReference type="EMBL" id="CAB5312852.1"/>
    </source>
</evidence>
<accession>A0A916E036</accession>